<feature type="transmembrane region" description="Helical" evidence="1">
    <location>
        <begin position="75"/>
        <end position="94"/>
    </location>
</feature>
<reference evidence="2" key="1">
    <citation type="submission" date="2019-08" db="EMBL/GenBank/DDBJ databases">
        <authorList>
            <person name="Kucharzyk K."/>
            <person name="Murdoch R.W."/>
            <person name="Higgins S."/>
            <person name="Loffler F."/>
        </authorList>
    </citation>
    <scope>NUCLEOTIDE SEQUENCE</scope>
</reference>
<keyword evidence="1" id="KW-0472">Membrane</keyword>
<keyword evidence="1" id="KW-0812">Transmembrane</keyword>
<dbReference type="AlphaFoldDB" id="A0A645AYR1"/>
<gene>
    <name evidence="2" type="ORF">SDC9_105216</name>
</gene>
<comment type="caution">
    <text evidence="2">The sequence shown here is derived from an EMBL/GenBank/DDBJ whole genome shotgun (WGS) entry which is preliminary data.</text>
</comment>
<accession>A0A645AYR1</accession>
<organism evidence="2">
    <name type="scientific">bioreactor metagenome</name>
    <dbReference type="NCBI Taxonomy" id="1076179"/>
    <lineage>
        <taxon>unclassified sequences</taxon>
        <taxon>metagenomes</taxon>
        <taxon>ecological metagenomes</taxon>
    </lineage>
</organism>
<dbReference type="EMBL" id="VSSQ01016738">
    <property type="protein sequence ID" value="MPM58385.1"/>
    <property type="molecule type" value="Genomic_DNA"/>
</dbReference>
<feature type="transmembrane region" description="Helical" evidence="1">
    <location>
        <begin position="45"/>
        <end position="63"/>
    </location>
</feature>
<feature type="transmembrane region" description="Helical" evidence="1">
    <location>
        <begin position="21"/>
        <end position="39"/>
    </location>
</feature>
<evidence type="ECO:0008006" key="3">
    <source>
        <dbReference type="Google" id="ProtNLM"/>
    </source>
</evidence>
<evidence type="ECO:0000256" key="1">
    <source>
        <dbReference type="SAM" id="Phobius"/>
    </source>
</evidence>
<proteinExistence type="predicted"/>
<evidence type="ECO:0000313" key="2">
    <source>
        <dbReference type="EMBL" id="MPM58385.1"/>
    </source>
</evidence>
<name>A0A645AYR1_9ZZZZ</name>
<protein>
    <recommendedName>
        <fullName evidence="3">Glycosyltransferase RgtA/B/C/D-like domain-containing protein</fullName>
    </recommendedName>
</protein>
<keyword evidence="1" id="KW-1133">Transmembrane helix</keyword>
<sequence>MFLFIGIIFIIKTKLLASKSKIFIFLFLLISPIASSLTFQAPSALRALSLVIPLSIFIAGGIYSSIEFIKKYRFYQVFLIILISLYGYFIAYFLDSYFFHYAKRYPFAWQYEFDKVVPFVESQKDKYQNIYITNKYDQPYILFLFFSKYPPAQIQPQIKLTTPDQYGFSTVIGYDNYHFGTIDWNQIPNDSLIVASDEVISGQNPIKIFNFSNGQPAFTIYQKK</sequence>